<evidence type="ECO:0000313" key="2">
    <source>
        <dbReference type="EMBL" id="KAK2949671.1"/>
    </source>
</evidence>
<proteinExistence type="predicted"/>
<evidence type="ECO:0000313" key="3">
    <source>
        <dbReference type="Proteomes" id="UP001281761"/>
    </source>
</evidence>
<name>A0ABQ9XAW7_9EUKA</name>
<feature type="compositionally biased region" description="Low complexity" evidence="1">
    <location>
        <begin position="276"/>
        <end position="297"/>
    </location>
</feature>
<organism evidence="2 3">
    <name type="scientific">Blattamonas nauphoetae</name>
    <dbReference type="NCBI Taxonomy" id="2049346"/>
    <lineage>
        <taxon>Eukaryota</taxon>
        <taxon>Metamonada</taxon>
        <taxon>Preaxostyla</taxon>
        <taxon>Oxymonadida</taxon>
        <taxon>Blattamonas</taxon>
    </lineage>
</organism>
<protein>
    <submittedName>
        <fullName evidence="2">Uncharacterized protein</fullName>
    </submittedName>
</protein>
<comment type="caution">
    <text evidence="2">The sequence shown here is derived from an EMBL/GenBank/DDBJ whole genome shotgun (WGS) entry which is preliminary data.</text>
</comment>
<feature type="region of interest" description="Disordered" evidence="1">
    <location>
        <begin position="1"/>
        <end position="29"/>
    </location>
</feature>
<reference evidence="2 3" key="1">
    <citation type="journal article" date="2022" name="bioRxiv">
        <title>Genomics of Preaxostyla Flagellates Illuminates Evolutionary Transitions and the Path Towards Mitochondrial Loss.</title>
        <authorList>
            <person name="Novak L.V.F."/>
            <person name="Treitli S.C."/>
            <person name="Pyrih J."/>
            <person name="Halakuc P."/>
            <person name="Pipaliya S.V."/>
            <person name="Vacek V."/>
            <person name="Brzon O."/>
            <person name="Soukal P."/>
            <person name="Eme L."/>
            <person name="Dacks J.B."/>
            <person name="Karnkowska A."/>
            <person name="Elias M."/>
            <person name="Hampl V."/>
        </authorList>
    </citation>
    <scope>NUCLEOTIDE SEQUENCE [LARGE SCALE GENOMIC DNA]</scope>
    <source>
        <strain evidence="2">NAU3</strain>
        <tissue evidence="2">Gut</tissue>
    </source>
</reference>
<feature type="compositionally biased region" description="Polar residues" evidence="1">
    <location>
        <begin position="1"/>
        <end position="26"/>
    </location>
</feature>
<sequence>MSYNQSGYAPGQPNSNAYNSDPNNQFGGYYQEQFDNQQYQQQNPSFSASVLISGIISPISHQNSWFISDNPQICFHINHHSTQDLTSDMNKFTSQPGNSPHTIAIQLQNYIQDQNQGGYFEASRTPMQDPPQQPPHQQNHHQQPPQDELQPAYPRFQTFNSFPDIPEVFRTANTIVRPNTPYRPFSTSPPMPFQSISPTPTNPGSIPIPSGMQQAQLPVPGKPVVNWTTAPAPAGTKLPPQPNQPYLQPQQNQPYIQPQQNQAYIQPQQQQPPPNRFQQLHQQQQPNQAPNDLLQPPGQHNSQFLQAPQIVNQQPFQPAQVDQTHTNLAEIPDGM</sequence>
<feature type="region of interest" description="Disordered" evidence="1">
    <location>
        <begin position="177"/>
        <end position="335"/>
    </location>
</feature>
<feature type="compositionally biased region" description="Polar residues" evidence="1">
    <location>
        <begin position="194"/>
        <end position="204"/>
    </location>
</feature>
<evidence type="ECO:0000256" key="1">
    <source>
        <dbReference type="SAM" id="MobiDB-lite"/>
    </source>
</evidence>
<feature type="compositionally biased region" description="Low complexity" evidence="1">
    <location>
        <begin position="244"/>
        <end position="269"/>
    </location>
</feature>
<feature type="compositionally biased region" description="Low complexity" evidence="1">
    <location>
        <begin position="135"/>
        <end position="146"/>
    </location>
</feature>
<accession>A0ABQ9XAW7</accession>
<dbReference type="EMBL" id="JARBJD010000152">
    <property type="protein sequence ID" value="KAK2949671.1"/>
    <property type="molecule type" value="Genomic_DNA"/>
</dbReference>
<feature type="region of interest" description="Disordered" evidence="1">
    <location>
        <begin position="120"/>
        <end position="151"/>
    </location>
</feature>
<dbReference type="Proteomes" id="UP001281761">
    <property type="component" value="Unassembled WGS sequence"/>
</dbReference>
<feature type="compositionally biased region" description="Polar residues" evidence="1">
    <location>
        <begin position="298"/>
        <end position="327"/>
    </location>
</feature>
<gene>
    <name evidence="2" type="ORF">BLNAU_15422</name>
</gene>
<keyword evidence="3" id="KW-1185">Reference proteome</keyword>